<reference evidence="4 5" key="1">
    <citation type="submission" date="2014-02" db="EMBL/GenBank/DDBJ databases">
        <title>Whole genome shotgun sequence of Rhodococcus wratislaviensis NBRC 100605.</title>
        <authorList>
            <person name="Hosoyama A."/>
            <person name="Tsuchikane K."/>
            <person name="Yoshida I."/>
            <person name="Ohji S."/>
            <person name="Ichikawa N."/>
            <person name="Yamazoe A."/>
            <person name="Fujita N."/>
        </authorList>
    </citation>
    <scope>NUCLEOTIDE SEQUENCE [LARGE SCALE GENOMIC DNA]</scope>
    <source>
        <strain evidence="4 5">NBRC 100605</strain>
    </source>
</reference>
<comment type="caution">
    <text evidence="4">The sequence shown here is derived from an EMBL/GenBank/DDBJ whole genome shotgun (WGS) entry which is preliminary data.</text>
</comment>
<sequence length="861" mass="94512">MQFTYELSECSQDKGPEIGGKALGLGMLWGLDFEVPPGFVITTAAYRATVGPDLIDEFNRIAAGAQTVEELQLASKQIAERFSADLISPELRAEILDRYARIADGNSSVAVRSSATAEDRADASFAGQQETYLWVRGGDDVLDHVARCWASLYTAQAISYRRRLDDEPGGLAMAVVVQQMVPAEAGGVMMTIDPATGNSSAVYVEAALGLAEGVVRGDVVSDSFWVDRSTNDVRSEIRVKDAAHVFDTKSGRPAVRPVTDEAGRQPAISDDEARELAAIGMRVEAAQGVAQDIEWAIAADGDGRRRLYLLQARPETVWSQPGNDPEGAVHLDSGPLDPEEKNLLHGSAGRDGLWTITNMQEAIPGVSTPFTSSVWLPAAEFANRNHYRFIGALSKEEAKIPADPKGWVVGLFYGRAALRLDFYASWADRVPGLSGEAIIGQFFSSLPDTLTSRTRQRNRLRAVPRLPLPFLVVPRRMRRNRTEVGKFWSAAVSELATADRARAVDILVEGVDRFQRSLALQVNLTQGAFQSLSRVIRWLCEETSVNPHELVAGYGGHEESALVDDLWACSRQELTLEQFVRRHGYHGWREGELSNHSWREDPTMIERQLDAYRQRPDDEDPRVMHSERADKRRELERRLLSELAPTHRVPGRIGLALAAHYLPMRGVSKVSFLQSLDVVRAAARRLGTLLEQDGRLNNAEDVFYLTLDELRDCPDKSKALVAERKKLRRRYEQVQLPDAWQGMPEPLDATAAAALSSFEGTPASPGVVEGRARVVLNPSDAHVEDGEILIARDTDPAWAPLIFLSSALVADIGGVMSHTAVVARELGIPCVVNTKAASLRVKTGDLIRVNGATGLVEVLDS</sequence>
<name>X0PXG6_RHOWR</name>
<dbReference type="InterPro" id="IPR051549">
    <property type="entry name" value="PEP_Utilizing_Enz"/>
</dbReference>
<dbReference type="GO" id="GO:0005524">
    <property type="term" value="F:ATP binding"/>
    <property type="evidence" value="ECO:0007669"/>
    <property type="project" value="InterPro"/>
</dbReference>
<dbReference type="PANTHER" id="PTHR43615:SF1">
    <property type="entry name" value="PPDK_N DOMAIN-CONTAINING PROTEIN"/>
    <property type="match status" value="1"/>
</dbReference>
<evidence type="ECO:0000313" key="4">
    <source>
        <dbReference type="EMBL" id="GAF43012.1"/>
    </source>
</evidence>
<dbReference type="Gene3D" id="3.30.1490.20">
    <property type="entry name" value="ATP-grasp fold, A domain"/>
    <property type="match status" value="1"/>
</dbReference>
<gene>
    <name evidence="4" type="ORF">RW1_005_01200</name>
</gene>
<dbReference type="SUPFAM" id="SSF56059">
    <property type="entry name" value="Glutathione synthetase ATP-binding domain-like"/>
    <property type="match status" value="1"/>
</dbReference>
<dbReference type="EMBL" id="BAWF01000005">
    <property type="protein sequence ID" value="GAF43012.1"/>
    <property type="molecule type" value="Genomic_DNA"/>
</dbReference>
<dbReference type="Gene3D" id="3.30.470.20">
    <property type="entry name" value="ATP-grasp fold, B domain"/>
    <property type="match status" value="1"/>
</dbReference>
<dbReference type="GO" id="GO:0016301">
    <property type="term" value="F:kinase activity"/>
    <property type="evidence" value="ECO:0007669"/>
    <property type="project" value="InterPro"/>
</dbReference>
<dbReference type="OrthoDB" id="9765468at2"/>
<protein>
    <recommendedName>
        <fullName evidence="6">Phosphoenolpyruvate synthase</fullName>
    </recommendedName>
</protein>
<dbReference type="InterPro" id="IPR008279">
    <property type="entry name" value="PEP-util_enz_mobile_dom"/>
</dbReference>
<feature type="domain" description="Pyruvate phosphate dikinase AMP/ATP-binding" evidence="3">
    <location>
        <begin position="17"/>
        <end position="321"/>
    </location>
</feature>
<dbReference type="Gene3D" id="3.50.30.10">
    <property type="entry name" value="Phosphohistidine domain"/>
    <property type="match status" value="1"/>
</dbReference>
<dbReference type="Pfam" id="PF00391">
    <property type="entry name" value="PEP-utilizers"/>
    <property type="match status" value="1"/>
</dbReference>
<dbReference type="PANTHER" id="PTHR43615">
    <property type="entry name" value="PHOSPHOENOLPYRUVATE SYNTHASE-RELATED"/>
    <property type="match status" value="1"/>
</dbReference>
<feature type="region of interest" description="Disordered" evidence="1">
    <location>
        <begin position="318"/>
        <end position="340"/>
    </location>
</feature>
<keyword evidence="5" id="KW-1185">Reference proteome</keyword>
<dbReference type="RefSeq" id="WP_052032866.1">
    <property type="nucleotide sequence ID" value="NZ_BAWF01000005.1"/>
</dbReference>
<dbReference type="Proteomes" id="UP000019491">
    <property type="component" value="Unassembled WGS sequence"/>
</dbReference>
<dbReference type="Pfam" id="PF01326">
    <property type="entry name" value="PPDK_N"/>
    <property type="match status" value="1"/>
</dbReference>
<dbReference type="SUPFAM" id="SSF52009">
    <property type="entry name" value="Phosphohistidine domain"/>
    <property type="match status" value="1"/>
</dbReference>
<dbReference type="InterPro" id="IPR013815">
    <property type="entry name" value="ATP_grasp_subdomain_1"/>
</dbReference>
<dbReference type="AlphaFoldDB" id="X0PXG6"/>
<evidence type="ECO:0000256" key="1">
    <source>
        <dbReference type="SAM" id="MobiDB-lite"/>
    </source>
</evidence>
<organism evidence="4 5">
    <name type="scientific">Rhodococcus wratislaviensis NBRC 100605</name>
    <dbReference type="NCBI Taxonomy" id="1219028"/>
    <lineage>
        <taxon>Bacteria</taxon>
        <taxon>Bacillati</taxon>
        <taxon>Actinomycetota</taxon>
        <taxon>Actinomycetes</taxon>
        <taxon>Mycobacteriales</taxon>
        <taxon>Nocardiaceae</taxon>
        <taxon>Rhodococcus</taxon>
    </lineage>
</organism>
<proteinExistence type="predicted"/>
<evidence type="ECO:0000259" key="2">
    <source>
        <dbReference type="Pfam" id="PF00391"/>
    </source>
</evidence>
<accession>X0PXG6</accession>
<dbReference type="InterPro" id="IPR036637">
    <property type="entry name" value="Phosphohistidine_dom_sf"/>
</dbReference>
<evidence type="ECO:0000313" key="5">
    <source>
        <dbReference type="Proteomes" id="UP000019491"/>
    </source>
</evidence>
<evidence type="ECO:0008006" key="6">
    <source>
        <dbReference type="Google" id="ProtNLM"/>
    </source>
</evidence>
<dbReference type="InterPro" id="IPR002192">
    <property type="entry name" value="PPDK_AMP/ATP-bd"/>
</dbReference>
<feature type="domain" description="PEP-utilising enzyme mobile" evidence="2">
    <location>
        <begin position="784"/>
        <end position="854"/>
    </location>
</feature>
<evidence type="ECO:0000259" key="3">
    <source>
        <dbReference type="Pfam" id="PF01326"/>
    </source>
</evidence>